<organism evidence="1 2">
    <name type="scientific">Paramuricea clavata</name>
    <name type="common">Red gorgonian</name>
    <name type="synonym">Violescent sea-whip</name>
    <dbReference type="NCBI Taxonomy" id="317549"/>
    <lineage>
        <taxon>Eukaryota</taxon>
        <taxon>Metazoa</taxon>
        <taxon>Cnidaria</taxon>
        <taxon>Anthozoa</taxon>
        <taxon>Octocorallia</taxon>
        <taxon>Malacalcyonacea</taxon>
        <taxon>Plexauridae</taxon>
        <taxon>Paramuricea</taxon>
    </lineage>
</organism>
<protein>
    <submittedName>
        <fullName evidence="1">Uncharacterized protein</fullName>
    </submittedName>
</protein>
<keyword evidence="2" id="KW-1185">Reference proteome</keyword>
<dbReference type="AlphaFoldDB" id="A0A6S7J762"/>
<dbReference type="PANTHER" id="PTHR22930:SF85">
    <property type="entry name" value="GH03217P-RELATED"/>
    <property type="match status" value="1"/>
</dbReference>
<proteinExistence type="predicted"/>
<name>A0A6S7J762_PARCT</name>
<dbReference type="InterPro" id="IPR045249">
    <property type="entry name" value="HARBI1-like"/>
</dbReference>
<reference evidence="1" key="1">
    <citation type="submission" date="2020-04" db="EMBL/GenBank/DDBJ databases">
        <authorList>
            <person name="Alioto T."/>
            <person name="Alioto T."/>
            <person name="Gomez Garrido J."/>
        </authorList>
    </citation>
    <scope>NUCLEOTIDE SEQUENCE</scope>
    <source>
        <strain evidence="1">A484AB</strain>
    </source>
</reference>
<dbReference type="EMBL" id="CACRXK020014158">
    <property type="protein sequence ID" value="CAB4026378.1"/>
    <property type="molecule type" value="Genomic_DNA"/>
</dbReference>
<accession>A0A6S7J762</accession>
<dbReference type="PANTHER" id="PTHR22930">
    <property type="match status" value="1"/>
</dbReference>
<evidence type="ECO:0000313" key="2">
    <source>
        <dbReference type="Proteomes" id="UP001152795"/>
    </source>
</evidence>
<dbReference type="OrthoDB" id="5981033at2759"/>
<evidence type="ECO:0000313" key="1">
    <source>
        <dbReference type="EMBL" id="CAB4026378.1"/>
    </source>
</evidence>
<sequence length="202" mass="23330">MRRLQTLQTTTTLLLIVIARVVNPRVDREFWVIPRPGVGWFEVILQDEHESRYWKEHFRMQKPTFLPLMEIVQPEIYKRNTVFRDAISPAKRVAIALWRLAGGASFRTIATHFDVGKSTCVTITKEFCKALNRLVGNYIKFPSNRDETAKAIALFQDDCKIPQAVGAIDGMHIEIIAPDEPFDYFDRHHRYSVTMQAVVGKI</sequence>
<comment type="caution">
    <text evidence="1">The sequence shown here is derived from an EMBL/GenBank/DDBJ whole genome shotgun (WGS) entry which is preliminary data.</text>
</comment>
<gene>
    <name evidence="1" type="ORF">PACLA_8A040394</name>
</gene>
<dbReference type="Proteomes" id="UP001152795">
    <property type="component" value="Unassembled WGS sequence"/>
</dbReference>